<keyword evidence="2" id="KW-1185">Reference proteome</keyword>
<dbReference type="RefSeq" id="WP_148783505.1">
    <property type="nucleotide sequence ID" value="NZ_VNHU01000010.1"/>
</dbReference>
<comment type="caution">
    <text evidence="1">The sequence shown here is derived from an EMBL/GenBank/DDBJ whole genome shotgun (WGS) entry which is preliminary data.</text>
</comment>
<name>A0A5S5BXG5_9FLAO</name>
<evidence type="ECO:0000313" key="2">
    <source>
        <dbReference type="Proteomes" id="UP000324376"/>
    </source>
</evidence>
<evidence type="ECO:0000313" key="1">
    <source>
        <dbReference type="EMBL" id="TYP70996.1"/>
    </source>
</evidence>
<dbReference type="OrthoDB" id="1436858at2"/>
<gene>
    <name evidence="1" type="ORF">BD809_11055</name>
</gene>
<proteinExistence type="predicted"/>
<protein>
    <submittedName>
        <fullName evidence="1">Uncharacterized protein</fullName>
    </submittedName>
</protein>
<sequence>MMSTRILILISCIFLWGCSRSEQTNPFNFGKNKVGKLTPQTSISAIDSLYKTDSIVNRNHTNALLSNTNEIEIYDSSGKKLLIIEPSTDDTNSAMIKSIQIIDPRYTTEEGISINSTFKDVREAFPISKINNTLSTAVVFVDSLNAYITIDKKFLPNNYKNNADIKIEANVIPDSATIKHFWIQWNPVK</sequence>
<reference evidence="1 2" key="1">
    <citation type="submission" date="2019-07" db="EMBL/GenBank/DDBJ databases">
        <title>Genomic Encyclopedia of Archaeal and Bacterial Type Strains, Phase II (KMG-II): from individual species to whole genera.</title>
        <authorList>
            <person name="Goeker M."/>
        </authorList>
    </citation>
    <scope>NUCLEOTIDE SEQUENCE [LARGE SCALE GENOMIC DNA]</scope>
    <source>
        <strain evidence="1 2">DSM 17527</strain>
    </source>
</reference>
<dbReference type="EMBL" id="VNHU01000010">
    <property type="protein sequence ID" value="TYP70996.1"/>
    <property type="molecule type" value="Genomic_DNA"/>
</dbReference>
<dbReference type="AlphaFoldDB" id="A0A5S5BXG5"/>
<dbReference type="Proteomes" id="UP000324376">
    <property type="component" value="Unassembled WGS sequence"/>
</dbReference>
<accession>A0A5S5BXG5</accession>
<organism evidence="1 2">
    <name type="scientific">Aquimarina intermedia</name>
    <dbReference type="NCBI Taxonomy" id="350814"/>
    <lineage>
        <taxon>Bacteria</taxon>
        <taxon>Pseudomonadati</taxon>
        <taxon>Bacteroidota</taxon>
        <taxon>Flavobacteriia</taxon>
        <taxon>Flavobacteriales</taxon>
        <taxon>Flavobacteriaceae</taxon>
        <taxon>Aquimarina</taxon>
    </lineage>
</organism>